<evidence type="ECO:0000256" key="4">
    <source>
        <dbReference type="SAM" id="SignalP"/>
    </source>
</evidence>
<dbReference type="AlphaFoldDB" id="A0AAW1Q4A7"/>
<keyword evidence="4" id="KW-0732">Signal</keyword>
<comment type="subcellular location">
    <subcellularLocation>
        <location evidence="1">Golgi apparatus membrane</location>
        <topology evidence="1">Single-pass type II membrane protein</topology>
    </subcellularLocation>
</comment>
<dbReference type="GO" id="GO:0000139">
    <property type="term" value="C:Golgi membrane"/>
    <property type="evidence" value="ECO:0007669"/>
    <property type="project" value="UniProtKB-SubCell"/>
</dbReference>
<comment type="similarity">
    <text evidence="2">Belongs to the glycosyltransferase 47 family.</text>
</comment>
<evidence type="ECO:0000259" key="5">
    <source>
        <dbReference type="Pfam" id="PF03016"/>
    </source>
</evidence>
<sequence>MHKTLPVLLLGLLCQLATAFPDSAGRRLSSLADKGSSAGQSVYLSHSTLRVLIWEELPQKYQAASAAELYGFATVGEPFSTEDSLWRSHWADLDKHIISQLHNSPLRVHSAELADVVFVPAVLDINKREAAEELLAQAERLFPLLKQKPHVIALNHPLTAYHHKWHGWLDLPIAKAFTFLVPEGWVYGWDHRFDNYVGMPFLSQVRWSRGRVHNAFDAQYYNRTKTLLATASFTTDKHEIRPRLQKHCTAAPDLCAFVEPAADERQTAIRAFDGMKRAWHTMHAKDDYITNAGVFESLTATSLAVAFEADFSRLLPFQDMIDWSKLVCYLPTQYAMPGDANLLQTLQEKCDRNRYEKIEYLHGVRHVFQWSLNPRHELISFSTKRTIHPEDDALTVTFKMLLKNLCARGLLSEKRCQ</sequence>
<gene>
    <name evidence="6" type="ORF">WJX72_007472</name>
</gene>
<keyword evidence="3" id="KW-0333">Golgi apparatus</keyword>
<evidence type="ECO:0000256" key="3">
    <source>
        <dbReference type="ARBA" id="ARBA00023034"/>
    </source>
</evidence>
<evidence type="ECO:0000313" key="6">
    <source>
        <dbReference type="EMBL" id="KAK9815656.1"/>
    </source>
</evidence>
<organism evidence="6 7">
    <name type="scientific">[Myrmecia] bisecta</name>
    <dbReference type="NCBI Taxonomy" id="41462"/>
    <lineage>
        <taxon>Eukaryota</taxon>
        <taxon>Viridiplantae</taxon>
        <taxon>Chlorophyta</taxon>
        <taxon>core chlorophytes</taxon>
        <taxon>Trebouxiophyceae</taxon>
        <taxon>Trebouxiales</taxon>
        <taxon>Trebouxiaceae</taxon>
        <taxon>Myrmecia</taxon>
    </lineage>
</organism>
<dbReference type="GO" id="GO:0016757">
    <property type="term" value="F:glycosyltransferase activity"/>
    <property type="evidence" value="ECO:0007669"/>
    <property type="project" value="InterPro"/>
</dbReference>
<feature type="chain" id="PRO_5043788724" description="Exostosin GT47 domain-containing protein" evidence="4">
    <location>
        <begin position="20"/>
        <end position="417"/>
    </location>
</feature>
<protein>
    <recommendedName>
        <fullName evidence="5">Exostosin GT47 domain-containing protein</fullName>
    </recommendedName>
</protein>
<dbReference type="InterPro" id="IPR040911">
    <property type="entry name" value="Exostosin_GT47"/>
</dbReference>
<reference evidence="6 7" key="1">
    <citation type="journal article" date="2024" name="Nat. Commun.">
        <title>Phylogenomics reveals the evolutionary origins of lichenization in chlorophyte algae.</title>
        <authorList>
            <person name="Puginier C."/>
            <person name="Libourel C."/>
            <person name="Otte J."/>
            <person name="Skaloud P."/>
            <person name="Haon M."/>
            <person name="Grisel S."/>
            <person name="Petersen M."/>
            <person name="Berrin J.G."/>
            <person name="Delaux P.M."/>
            <person name="Dal Grande F."/>
            <person name="Keller J."/>
        </authorList>
    </citation>
    <scope>NUCLEOTIDE SEQUENCE [LARGE SCALE GENOMIC DNA]</scope>
    <source>
        <strain evidence="6 7">SAG 2043</strain>
    </source>
</reference>
<proteinExistence type="inferred from homology"/>
<name>A0AAW1Q4A7_9CHLO</name>
<evidence type="ECO:0000313" key="7">
    <source>
        <dbReference type="Proteomes" id="UP001489004"/>
    </source>
</evidence>
<comment type="caution">
    <text evidence="6">The sequence shown here is derived from an EMBL/GenBank/DDBJ whole genome shotgun (WGS) entry which is preliminary data.</text>
</comment>
<dbReference type="Pfam" id="PF03016">
    <property type="entry name" value="Exostosin_GT47"/>
    <property type="match status" value="1"/>
</dbReference>
<feature type="domain" description="Exostosin GT47" evidence="5">
    <location>
        <begin position="47"/>
        <end position="333"/>
    </location>
</feature>
<evidence type="ECO:0000256" key="2">
    <source>
        <dbReference type="ARBA" id="ARBA00010271"/>
    </source>
</evidence>
<dbReference type="PANTHER" id="PTHR11062">
    <property type="entry name" value="EXOSTOSIN HEPARAN SULFATE GLYCOSYLTRANSFERASE -RELATED"/>
    <property type="match status" value="1"/>
</dbReference>
<evidence type="ECO:0000256" key="1">
    <source>
        <dbReference type="ARBA" id="ARBA00004323"/>
    </source>
</evidence>
<dbReference type="PANTHER" id="PTHR11062:SF117">
    <property type="entry name" value="XYLOGLUCAN-SPECIFIC GALACTURONOSYLTRANSFERASE 1"/>
    <property type="match status" value="1"/>
</dbReference>
<dbReference type="Proteomes" id="UP001489004">
    <property type="component" value="Unassembled WGS sequence"/>
</dbReference>
<accession>A0AAW1Q4A7</accession>
<keyword evidence="7" id="KW-1185">Reference proteome</keyword>
<dbReference type="InterPro" id="IPR004263">
    <property type="entry name" value="Exostosin"/>
</dbReference>
<dbReference type="EMBL" id="JALJOR010000006">
    <property type="protein sequence ID" value="KAK9815656.1"/>
    <property type="molecule type" value="Genomic_DNA"/>
</dbReference>
<feature type="signal peptide" evidence="4">
    <location>
        <begin position="1"/>
        <end position="19"/>
    </location>
</feature>